<evidence type="ECO:0008006" key="4">
    <source>
        <dbReference type="Google" id="ProtNLM"/>
    </source>
</evidence>
<sequence length="756" mass="78854">MGRTGFGTRRDQCLLCAGPAVPCRSGCDAALGCRSQWPEGGDRLPRGLPKRRGGIQPRRLQDSRLGAKACGWQDLPAPEQPGPHSRALPRHRGRHQLGLGPRGARFHGAARPPRNQARGRGRHARPNRAARAGDPPGCTAPPRPAGTTPRGQHRAPLRARRTAGPRHGPGRRARRPRAAAADQRSRRDAPASRQAPSVSAAPAPASASGNQLNVNRGDTAGRLAAANLPANVSLDQMLVAMLRANPDAFVGGNVNRLRAGAVLTLPTAEEASAVSTQQARRTIVAQSRDFNQYRQGLGRNAPRVRAAEGGQSAAGSVQSDVKAPTAAASDGSKLVVDPSSQETRKAAAAAKQAERAELNQRKAELDRTRKELEALATASKPAPSPSPVAAAPTPAPGITVPVAPVVTPQASVAAPATPVAPPAAPVVEAAASPVPAASELIALPAVDAASSTEPAANAVAPEASAPASAASAAATPKPKRSLPPPPPAPEPSFLDGVMDNPLPWGVGALAILGGLGFLASRARKKKATSDDGASDSEFIESRLQPDSFFDASGGQQVNTQEPRASTGNVTSMAYSPSQLDAAGDVDPVAEADVYLAYGRDMQAEEILKEALHTTPERVAIYRKLLEIYAKRRDTKAFEELATQLRDRTQGQGDDWAKVAELGNELDPGNPLYKGNSADLLSKAPVNAPVFGSSTLPSPDHLGLDDTRLDLELNGDSRLMSDEEERQRPKGLATYAAPPDTKAPRSKTTAINRSPST</sequence>
<evidence type="ECO:0000256" key="1">
    <source>
        <dbReference type="SAM" id="MobiDB-lite"/>
    </source>
</evidence>
<feature type="compositionally biased region" description="Low complexity" evidence="1">
    <location>
        <begin position="191"/>
        <end position="208"/>
    </location>
</feature>
<feature type="compositionally biased region" description="Pro residues" evidence="1">
    <location>
        <begin position="481"/>
        <end position="490"/>
    </location>
</feature>
<accession>A0A1Y0EPW9</accession>
<feature type="compositionally biased region" description="Polar residues" evidence="1">
    <location>
        <begin position="745"/>
        <end position="756"/>
    </location>
</feature>
<name>A0A1Y0EPW9_9BURK</name>
<dbReference type="AlphaFoldDB" id="A0A1Y0EPW9"/>
<protein>
    <recommendedName>
        <fullName evidence="4">LysM domain-containing protein</fullName>
    </recommendedName>
</protein>
<dbReference type="KEGG" id="cser:CCO03_14295"/>
<feature type="compositionally biased region" description="Basic and acidic residues" evidence="1">
    <location>
        <begin position="718"/>
        <end position="727"/>
    </location>
</feature>
<feature type="region of interest" description="Disordered" evidence="1">
    <location>
        <begin position="457"/>
        <end position="494"/>
    </location>
</feature>
<evidence type="ECO:0000313" key="3">
    <source>
        <dbReference type="Proteomes" id="UP000196138"/>
    </source>
</evidence>
<organism evidence="2 3">
    <name type="scientific">Comamonas serinivorans</name>
    <dbReference type="NCBI Taxonomy" id="1082851"/>
    <lineage>
        <taxon>Bacteria</taxon>
        <taxon>Pseudomonadati</taxon>
        <taxon>Pseudomonadota</taxon>
        <taxon>Betaproteobacteria</taxon>
        <taxon>Burkholderiales</taxon>
        <taxon>Comamonadaceae</taxon>
        <taxon>Comamonas</taxon>
    </lineage>
</organism>
<feature type="region of interest" description="Disordered" evidence="1">
    <location>
        <begin position="712"/>
        <end position="756"/>
    </location>
</feature>
<evidence type="ECO:0000313" key="2">
    <source>
        <dbReference type="EMBL" id="ARU05697.1"/>
    </source>
</evidence>
<feature type="compositionally biased region" description="Low complexity" evidence="1">
    <location>
        <begin position="457"/>
        <end position="476"/>
    </location>
</feature>
<feature type="compositionally biased region" description="Basic residues" evidence="1">
    <location>
        <begin position="117"/>
        <end position="128"/>
    </location>
</feature>
<gene>
    <name evidence="2" type="ORF">CCO03_14295</name>
</gene>
<dbReference type="Proteomes" id="UP000196138">
    <property type="component" value="Chromosome"/>
</dbReference>
<feature type="region of interest" description="Disordered" evidence="1">
    <location>
        <begin position="39"/>
        <end position="216"/>
    </location>
</feature>
<dbReference type="InterPro" id="IPR020012">
    <property type="entry name" value="LysM_FimV"/>
</dbReference>
<feature type="compositionally biased region" description="Basic residues" evidence="1">
    <location>
        <begin position="151"/>
        <end position="177"/>
    </location>
</feature>
<dbReference type="EMBL" id="CP021455">
    <property type="protein sequence ID" value="ARU05697.1"/>
    <property type="molecule type" value="Genomic_DNA"/>
</dbReference>
<keyword evidence="3" id="KW-1185">Reference proteome</keyword>
<dbReference type="NCBIfam" id="TIGR03505">
    <property type="entry name" value="FimV_core"/>
    <property type="match status" value="1"/>
</dbReference>
<reference evidence="2 3" key="1">
    <citation type="submission" date="2017-05" db="EMBL/GenBank/DDBJ databases">
        <authorList>
            <person name="Song R."/>
            <person name="Chenine A.L."/>
            <person name="Ruprecht R.M."/>
        </authorList>
    </citation>
    <scope>NUCLEOTIDE SEQUENCE [LARGE SCALE GENOMIC DNA]</scope>
    <source>
        <strain evidence="2 3">DSM 26136</strain>
    </source>
</reference>
<proteinExistence type="predicted"/>
<feature type="region of interest" description="Disordered" evidence="1">
    <location>
        <begin position="296"/>
        <end position="349"/>
    </location>
</feature>